<dbReference type="InterPro" id="IPR000847">
    <property type="entry name" value="LysR_HTH_N"/>
</dbReference>
<comment type="similarity">
    <text evidence="1">Belongs to the LysR transcriptional regulatory family.</text>
</comment>
<feature type="domain" description="HTH lysR-type" evidence="8">
    <location>
        <begin position="5"/>
        <end position="62"/>
    </location>
</feature>
<reference evidence="9" key="1">
    <citation type="submission" date="2021-01" db="EMBL/GenBank/DDBJ databases">
        <title>Rhizobium sp. strain KVB221 16S ribosomal RNA gene Genome sequencing and assembly.</title>
        <authorList>
            <person name="Kang M."/>
        </authorList>
    </citation>
    <scope>NUCLEOTIDE SEQUENCE</scope>
    <source>
        <strain evidence="9">KVB221</strain>
    </source>
</reference>
<evidence type="ECO:0000256" key="4">
    <source>
        <dbReference type="ARBA" id="ARBA00023163"/>
    </source>
</evidence>
<comment type="caution">
    <text evidence="9">The sequence shown here is derived from an EMBL/GenBank/DDBJ whole genome shotgun (WGS) entry which is preliminary data.</text>
</comment>
<dbReference type="GO" id="GO:0003700">
    <property type="term" value="F:DNA-binding transcription factor activity"/>
    <property type="evidence" value="ECO:0007669"/>
    <property type="project" value="InterPro"/>
</dbReference>
<evidence type="ECO:0000313" key="9">
    <source>
        <dbReference type="EMBL" id="MBL0370509.1"/>
    </source>
</evidence>
<dbReference type="PANTHER" id="PTHR30579">
    <property type="entry name" value="TRANSCRIPTIONAL REGULATOR"/>
    <property type="match status" value="1"/>
</dbReference>
<dbReference type="PRINTS" id="PR00039">
    <property type="entry name" value="HTHLYSR"/>
</dbReference>
<dbReference type="Gene3D" id="3.40.190.10">
    <property type="entry name" value="Periplasmic binding protein-like II"/>
    <property type="match status" value="2"/>
</dbReference>
<dbReference type="InterPro" id="IPR036390">
    <property type="entry name" value="WH_DNA-bd_sf"/>
</dbReference>
<dbReference type="PANTHER" id="PTHR30579:SF7">
    <property type="entry name" value="HTH-TYPE TRANSCRIPTIONAL REGULATOR LRHA-RELATED"/>
    <property type="match status" value="1"/>
</dbReference>
<dbReference type="InterPro" id="IPR005119">
    <property type="entry name" value="LysR_subst-bd"/>
</dbReference>
<dbReference type="SUPFAM" id="SSF46785">
    <property type="entry name" value="Winged helix' DNA-binding domain"/>
    <property type="match status" value="1"/>
</dbReference>
<accession>A0A937CM42</accession>
<dbReference type="EMBL" id="JAEQNC010000001">
    <property type="protein sequence ID" value="MBL0370509.1"/>
    <property type="molecule type" value="Genomic_DNA"/>
</dbReference>
<dbReference type="AlphaFoldDB" id="A0A937CM42"/>
<dbReference type="FunFam" id="1.10.10.10:FF:000001">
    <property type="entry name" value="LysR family transcriptional regulator"/>
    <property type="match status" value="1"/>
</dbReference>
<dbReference type="PROSITE" id="PS50931">
    <property type="entry name" value="HTH_LYSR"/>
    <property type="match status" value="1"/>
</dbReference>
<name>A0A937CM42_9HYPH</name>
<proteinExistence type="inferred from homology"/>
<evidence type="ECO:0000256" key="3">
    <source>
        <dbReference type="ARBA" id="ARBA00023125"/>
    </source>
</evidence>
<protein>
    <recommendedName>
        <fullName evidence="6">HTH-type transcriptional regulator TtuA</fullName>
    </recommendedName>
    <alternativeName>
        <fullName evidence="7">Tartrate utilization transcriptional regulator</fullName>
    </alternativeName>
</protein>
<sequence>MSSTLESDLLRTFVAVADTRNFTKAGEVVGRTQSAVSIQMKRLEENLGESLFDRTSRGVILTTHGNHLLSKARRVIAMLEEAAASVRQPHLSGLVRIGIPEEYSSFVLPRALGSFDSMHPGVEILVRFGLSATNIQALNNDLLDLAVVYEQGDHSAHELLCSDPTVWVTSKIHEQHLRSPMPVAMYTSESWCKTMSLASLDRKQDNYRISYLSDSSNGLTAGVRAGLGIAPLARTSIPDDCRELTAADGFQVIDFSRVVLRLSNRLASEAILGMADAIRQAFRASQA</sequence>
<evidence type="ECO:0000256" key="1">
    <source>
        <dbReference type="ARBA" id="ARBA00009437"/>
    </source>
</evidence>
<dbReference type="InterPro" id="IPR050176">
    <property type="entry name" value="LTTR"/>
</dbReference>
<organism evidence="9 10">
    <name type="scientific">Rhizobium setariae</name>
    <dbReference type="NCBI Taxonomy" id="2801340"/>
    <lineage>
        <taxon>Bacteria</taxon>
        <taxon>Pseudomonadati</taxon>
        <taxon>Pseudomonadota</taxon>
        <taxon>Alphaproteobacteria</taxon>
        <taxon>Hyphomicrobiales</taxon>
        <taxon>Rhizobiaceae</taxon>
        <taxon>Rhizobium/Agrobacterium group</taxon>
        <taxon>Rhizobium</taxon>
    </lineage>
</organism>
<dbReference type="GO" id="GO:0003677">
    <property type="term" value="F:DNA binding"/>
    <property type="evidence" value="ECO:0007669"/>
    <property type="project" value="UniProtKB-KW"/>
</dbReference>
<keyword evidence="4" id="KW-0804">Transcription</keyword>
<keyword evidence="2" id="KW-0805">Transcription regulation</keyword>
<dbReference type="Pfam" id="PF03466">
    <property type="entry name" value="LysR_substrate"/>
    <property type="match status" value="1"/>
</dbReference>
<dbReference type="SUPFAM" id="SSF53850">
    <property type="entry name" value="Periplasmic binding protein-like II"/>
    <property type="match status" value="1"/>
</dbReference>
<gene>
    <name evidence="9" type="ORF">JJB09_00575</name>
</gene>
<evidence type="ECO:0000256" key="5">
    <source>
        <dbReference type="ARBA" id="ARBA00054626"/>
    </source>
</evidence>
<comment type="function">
    <text evidence="5">Transcriptional regulator of the ttuABCDE tartrate utilization operon.</text>
</comment>
<dbReference type="Pfam" id="PF00126">
    <property type="entry name" value="HTH_1"/>
    <property type="match status" value="1"/>
</dbReference>
<keyword evidence="3" id="KW-0238">DNA-binding</keyword>
<dbReference type="RefSeq" id="WP_201651752.1">
    <property type="nucleotide sequence ID" value="NZ_JAEQNC010000001.1"/>
</dbReference>
<evidence type="ECO:0000313" key="10">
    <source>
        <dbReference type="Proteomes" id="UP000633219"/>
    </source>
</evidence>
<evidence type="ECO:0000256" key="2">
    <source>
        <dbReference type="ARBA" id="ARBA00023015"/>
    </source>
</evidence>
<keyword evidence="10" id="KW-1185">Reference proteome</keyword>
<evidence type="ECO:0000256" key="7">
    <source>
        <dbReference type="ARBA" id="ARBA00083243"/>
    </source>
</evidence>
<dbReference type="InterPro" id="IPR036388">
    <property type="entry name" value="WH-like_DNA-bd_sf"/>
</dbReference>
<dbReference type="Proteomes" id="UP000633219">
    <property type="component" value="Unassembled WGS sequence"/>
</dbReference>
<evidence type="ECO:0000259" key="8">
    <source>
        <dbReference type="PROSITE" id="PS50931"/>
    </source>
</evidence>
<dbReference type="Gene3D" id="1.10.10.10">
    <property type="entry name" value="Winged helix-like DNA-binding domain superfamily/Winged helix DNA-binding domain"/>
    <property type="match status" value="1"/>
</dbReference>
<evidence type="ECO:0000256" key="6">
    <source>
        <dbReference type="ARBA" id="ARBA00067332"/>
    </source>
</evidence>